<comment type="caution">
    <text evidence="1">The sequence shown here is derived from an EMBL/GenBank/DDBJ whole genome shotgun (WGS) entry which is preliminary data.</text>
</comment>
<reference evidence="1" key="1">
    <citation type="journal article" date="2020" name="BMC Genomics">
        <title>Correction to: Identification and distribution of gene clusters required for synthesis of sphingolipid metabolism inhibitors in diverse species of the filamentous fungus Fusarium.</title>
        <authorList>
            <person name="Kim H.S."/>
            <person name="Lohmar J.M."/>
            <person name="Busman M."/>
            <person name="Brown D.W."/>
            <person name="Naumann T.A."/>
            <person name="Divon H.H."/>
            <person name="Lysoe E."/>
            <person name="Uhlig S."/>
            <person name="Proctor R.H."/>
        </authorList>
    </citation>
    <scope>NUCLEOTIDE SEQUENCE</scope>
    <source>
        <strain evidence="1">NRRL 20472</strain>
    </source>
</reference>
<keyword evidence="2" id="KW-1185">Reference proteome</keyword>
<gene>
    <name evidence="1" type="ORF">FSARC_9836</name>
</gene>
<proteinExistence type="predicted"/>
<dbReference type="OrthoDB" id="3434980at2759"/>
<evidence type="ECO:0000313" key="1">
    <source>
        <dbReference type="EMBL" id="KAF4962046.1"/>
    </source>
</evidence>
<dbReference type="EMBL" id="JABEXW010000575">
    <property type="protein sequence ID" value="KAF4962046.1"/>
    <property type="molecule type" value="Genomic_DNA"/>
</dbReference>
<sequence>MSTHDVCITYRGIDEWSQSERKVNEILEADTGQSQYISTKSLPPITIVPQLNDETIEKIRALDGVEVRIQDGNA</sequence>
<reference evidence="1" key="2">
    <citation type="submission" date="2020-05" db="EMBL/GenBank/DDBJ databases">
        <authorList>
            <person name="Kim H.-S."/>
            <person name="Proctor R.H."/>
            <person name="Brown D.W."/>
        </authorList>
    </citation>
    <scope>NUCLEOTIDE SEQUENCE</scope>
    <source>
        <strain evidence="1">NRRL 20472</strain>
    </source>
</reference>
<protein>
    <submittedName>
        <fullName evidence="1">Uncharacterized protein</fullName>
    </submittedName>
</protein>
<organism evidence="1 2">
    <name type="scientific">Fusarium sarcochroum</name>
    <dbReference type="NCBI Taxonomy" id="1208366"/>
    <lineage>
        <taxon>Eukaryota</taxon>
        <taxon>Fungi</taxon>
        <taxon>Dikarya</taxon>
        <taxon>Ascomycota</taxon>
        <taxon>Pezizomycotina</taxon>
        <taxon>Sordariomycetes</taxon>
        <taxon>Hypocreomycetidae</taxon>
        <taxon>Hypocreales</taxon>
        <taxon>Nectriaceae</taxon>
        <taxon>Fusarium</taxon>
        <taxon>Fusarium lateritium species complex</taxon>
    </lineage>
</organism>
<dbReference type="AlphaFoldDB" id="A0A8H4TQ41"/>
<dbReference type="Proteomes" id="UP000622797">
    <property type="component" value="Unassembled WGS sequence"/>
</dbReference>
<name>A0A8H4TQ41_9HYPO</name>
<accession>A0A8H4TQ41</accession>
<evidence type="ECO:0000313" key="2">
    <source>
        <dbReference type="Proteomes" id="UP000622797"/>
    </source>
</evidence>